<dbReference type="InterPro" id="IPR036249">
    <property type="entry name" value="Thioredoxin-like_sf"/>
</dbReference>
<gene>
    <name evidence="2" type="ORF">RBB77_18125</name>
</gene>
<dbReference type="Pfam" id="PF05988">
    <property type="entry name" value="DUF899"/>
    <property type="match status" value="1"/>
</dbReference>
<proteinExistence type="predicted"/>
<dbReference type="KEGG" id="tpsc:RBB77_18125"/>
<organism evidence="2">
    <name type="scientific">Tunturiibacter psychrotolerans</name>
    <dbReference type="NCBI Taxonomy" id="3069686"/>
    <lineage>
        <taxon>Bacteria</taxon>
        <taxon>Pseudomonadati</taxon>
        <taxon>Acidobacteriota</taxon>
        <taxon>Terriglobia</taxon>
        <taxon>Terriglobales</taxon>
        <taxon>Acidobacteriaceae</taxon>
        <taxon>Tunturiibacter</taxon>
    </lineage>
</organism>
<keyword evidence="1" id="KW-0175">Coiled coil</keyword>
<dbReference type="InterPro" id="IPR010296">
    <property type="entry name" value="DUF899_thioredox"/>
</dbReference>
<evidence type="ECO:0000313" key="2">
    <source>
        <dbReference type="EMBL" id="XCB32339.1"/>
    </source>
</evidence>
<protein>
    <submittedName>
        <fullName evidence="2">DUF899 family protein</fullName>
    </submittedName>
</protein>
<accession>A0AAU7ZMY5</accession>
<reference evidence="2" key="2">
    <citation type="journal article" date="2024" name="Environ. Microbiol.">
        <title>Genome analysis and description of Tunturibacter gen. nov. expands the diversity of Terriglobia in tundra soils.</title>
        <authorList>
            <person name="Messyasz A."/>
            <person name="Mannisto M.K."/>
            <person name="Kerkhof L.J."/>
            <person name="Haggblom M.M."/>
        </authorList>
    </citation>
    <scope>NUCLEOTIDE SEQUENCE</scope>
    <source>
        <strain evidence="2">X5P6</strain>
    </source>
</reference>
<dbReference type="SUPFAM" id="SSF52833">
    <property type="entry name" value="Thioredoxin-like"/>
    <property type="match status" value="1"/>
</dbReference>
<dbReference type="RefSeq" id="WP_353063181.1">
    <property type="nucleotide sequence ID" value="NZ_CP132942.1"/>
</dbReference>
<feature type="coiled-coil region" evidence="1">
    <location>
        <begin position="22"/>
        <end position="49"/>
    </location>
</feature>
<dbReference type="EMBL" id="CP132942">
    <property type="protein sequence ID" value="XCB32339.1"/>
    <property type="molecule type" value="Genomic_DNA"/>
</dbReference>
<dbReference type="AlphaFoldDB" id="A0AAU7ZMY5"/>
<reference evidence="2" key="1">
    <citation type="submission" date="2023-08" db="EMBL/GenBank/DDBJ databases">
        <authorList>
            <person name="Messyasz A."/>
            <person name="Mannisto M.K."/>
            <person name="Kerkhof L.J."/>
            <person name="Haggblom M."/>
        </authorList>
    </citation>
    <scope>NUCLEOTIDE SEQUENCE</scope>
    <source>
        <strain evidence="2">X5P6</strain>
    </source>
</reference>
<sequence>MVHEFINGTYRETNLTNDSDEYLAKREELRLAEIELMKHEERIAALRRELPQGAALQDYEFVEGPANLDAGDEPISKVKLSELFTAGERPLVIYHLMYGKKQTNPCPMCTMWIDGLNGVAQHIAQNIDFAIVAAAEPKALRDHARARGWNNVRLLSAGSSTFKFDLGSEDVDGGQDSTISVFARHSDGLVRHFYTAHPRMSSEIKERGIDLLAPLWNLMDLTPKGRGEWYPALAYGKKAQA</sequence>
<evidence type="ECO:0000256" key="1">
    <source>
        <dbReference type="SAM" id="Coils"/>
    </source>
</evidence>
<name>A0AAU7ZMY5_9BACT</name>